<dbReference type="InterPro" id="IPR036259">
    <property type="entry name" value="MFS_trans_sf"/>
</dbReference>
<dbReference type="EMBL" id="CAJPWZ010001215">
    <property type="protein sequence ID" value="CAG2209878.1"/>
    <property type="molecule type" value="Genomic_DNA"/>
</dbReference>
<protein>
    <submittedName>
        <fullName evidence="2">Uncharacterized protein</fullName>
    </submittedName>
</protein>
<evidence type="ECO:0000313" key="3">
    <source>
        <dbReference type="Proteomes" id="UP000683360"/>
    </source>
</evidence>
<keyword evidence="3" id="KW-1185">Reference proteome</keyword>
<dbReference type="AlphaFoldDB" id="A0A8S3RU18"/>
<evidence type="ECO:0000256" key="1">
    <source>
        <dbReference type="SAM" id="Phobius"/>
    </source>
</evidence>
<keyword evidence="1" id="KW-1133">Transmembrane helix</keyword>
<comment type="caution">
    <text evidence="2">The sequence shown here is derived from an EMBL/GenBank/DDBJ whole genome shotgun (WGS) entry which is preliminary data.</text>
</comment>
<sequence>MSTQQRPYYLPVVEATYDDEEYRKQKKKKKSKKNRMYGQDLAADNEIYLEERVVGSVRGSRKGDEIITGPEMYFEAEEAGCTLCSFYDSRLLPKQSRGLALGGWRWSYFLAAIPGIAVAALLFLTVKDPPRQQSEPDKDADKEQNTMSVKYKAKRVFTRFFNPSVMLLLLASSIRNAAALYDTVPRTISVWMIMWYKDDLVPRAQTISVWMIMWYKDDFVFTAALYILYLGHICIDDYVGKDDFVFYSALYAYCTQGHICMDDYVLLYTSCTQDHICMDDNGIKDDFVYSCSIRIHPALPGPRTTYG</sequence>
<organism evidence="2 3">
    <name type="scientific">Mytilus edulis</name>
    <name type="common">Blue mussel</name>
    <dbReference type="NCBI Taxonomy" id="6550"/>
    <lineage>
        <taxon>Eukaryota</taxon>
        <taxon>Metazoa</taxon>
        <taxon>Spiralia</taxon>
        <taxon>Lophotrochozoa</taxon>
        <taxon>Mollusca</taxon>
        <taxon>Bivalvia</taxon>
        <taxon>Autobranchia</taxon>
        <taxon>Pteriomorphia</taxon>
        <taxon>Mytilida</taxon>
        <taxon>Mytiloidea</taxon>
        <taxon>Mytilidae</taxon>
        <taxon>Mytilinae</taxon>
        <taxon>Mytilus</taxon>
    </lineage>
</organism>
<reference evidence="2" key="1">
    <citation type="submission" date="2021-03" db="EMBL/GenBank/DDBJ databases">
        <authorList>
            <person name="Bekaert M."/>
        </authorList>
    </citation>
    <scope>NUCLEOTIDE SEQUENCE</scope>
</reference>
<feature type="transmembrane region" description="Helical" evidence="1">
    <location>
        <begin position="106"/>
        <end position="126"/>
    </location>
</feature>
<gene>
    <name evidence="2" type="ORF">MEDL_23994</name>
</gene>
<keyword evidence="1" id="KW-0812">Transmembrane</keyword>
<dbReference type="SUPFAM" id="SSF103473">
    <property type="entry name" value="MFS general substrate transporter"/>
    <property type="match status" value="1"/>
</dbReference>
<accession>A0A8S3RU18</accession>
<proteinExistence type="predicted"/>
<keyword evidence="1" id="KW-0472">Membrane</keyword>
<name>A0A8S3RU18_MYTED</name>
<dbReference type="Proteomes" id="UP000683360">
    <property type="component" value="Unassembled WGS sequence"/>
</dbReference>
<evidence type="ECO:0000313" key="2">
    <source>
        <dbReference type="EMBL" id="CAG2209878.1"/>
    </source>
</evidence>
<dbReference type="Gene3D" id="1.20.1250.20">
    <property type="entry name" value="MFS general substrate transporter like domains"/>
    <property type="match status" value="1"/>
</dbReference>
<dbReference type="OrthoDB" id="3639251at2759"/>